<dbReference type="SUPFAM" id="SSF51206">
    <property type="entry name" value="cAMP-binding domain-like"/>
    <property type="match status" value="1"/>
</dbReference>
<evidence type="ECO:0000256" key="3">
    <source>
        <dbReference type="ARBA" id="ARBA00023163"/>
    </source>
</evidence>
<protein>
    <submittedName>
        <fullName evidence="6">CRP/FNR family transcriptional regulator, anaerobic regulatory protein</fullName>
    </submittedName>
</protein>
<dbReference type="Gene3D" id="1.10.10.10">
    <property type="entry name" value="Winged helix-like DNA-binding domain superfamily/Winged helix DNA-binding domain"/>
    <property type="match status" value="1"/>
</dbReference>
<evidence type="ECO:0000256" key="1">
    <source>
        <dbReference type="ARBA" id="ARBA00023015"/>
    </source>
</evidence>
<evidence type="ECO:0000256" key="2">
    <source>
        <dbReference type="ARBA" id="ARBA00023125"/>
    </source>
</evidence>
<dbReference type="OrthoDB" id="9776746at2"/>
<dbReference type="InterPro" id="IPR012318">
    <property type="entry name" value="HTH_CRP"/>
</dbReference>
<dbReference type="InterPro" id="IPR000595">
    <property type="entry name" value="cNMP-bd_dom"/>
</dbReference>
<evidence type="ECO:0000313" key="6">
    <source>
        <dbReference type="EMBL" id="SEA00378.1"/>
    </source>
</evidence>
<proteinExistence type="predicted"/>
<dbReference type="STRING" id="283786.SAMN04487990_10581"/>
<keyword evidence="2" id="KW-0238">DNA-binding</keyword>
<keyword evidence="1" id="KW-0805">Transcription regulation</keyword>
<name>A0A1H3XPB1_BIZPA</name>
<organism evidence="6 7">
    <name type="scientific">Bizionia paragorgiae</name>
    <dbReference type="NCBI Taxonomy" id="283786"/>
    <lineage>
        <taxon>Bacteria</taxon>
        <taxon>Pseudomonadati</taxon>
        <taxon>Bacteroidota</taxon>
        <taxon>Flavobacteriia</taxon>
        <taxon>Flavobacteriales</taxon>
        <taxon>Flavobacteriaceae</taxon>
        <taxon>Bizionia</taxon>
    </lineage>
</organism>
<dbReference type="Gene3D" id="2.60.120.10">
    <property type="entry name" value="Jelly Rolls"/>
    <property type="match status" value="1"/>
</dbReference>
<keyword evidence="7" id="KW-1185">Reference proteome</keyword>
<feature type="domain" description="HTH crp-type" evidence="5">
    <location>
        <begin position="150"/>
        <end position="210"/>
    </location>
</feature>
<dbReference type="PANTHER" id="PTHR24567:SF26">
    <property type="entry name" value="REGULATORY PROTEIN YEIL"/>
    <property type="match status" value="1"/>
</dbReference>
<dbReference type="Pfam" id="PF13545">
    <property type="entry name" value="HTH_Crp_2"/>
    <property type="match status" value="1"/>
</dbReference>
<reference evidence="7" key="1">
    <citation type="submission" date="2016-10" db="EMBL/GenBank/DDBJ databases">
        <authorList>
            <person name="Varghese N."/>
            <person name="Submissions S."/>
        </authorList>
    </citation>
    <scope>NUCLEOTIDE SEQUENCE [LARGE SCALE GENOMIC DNA]</scope>
    <source>
        <strain evidence="7">DSM 23842</strain>
    </source>
</reference>
<dbReference type="EMBL" id="FNQK01000005">
    <property type="protein sequence ID" value="SEA00378.1"/>
    <property type="molecule type" value="Genomic_DNA"/>
</dbReference>
<dbReference type="Pfam" id="PF00027">
    <property type="entry name" value="cNMP_binding"/>
    <property type="match status" value="1"/>
</dbReference>
<dbReference type="AlphaFoldDB" id="A0A1H3XPB1"/>
<dbReference type="GO" id="GO:0005829">
    <property type="term" value="C:cytosol"/>
    <property type="evidence" value="ECO:0007669"/>
    <property type="project" value="TreeGrafter"/>
</dbReference>
<evidence type="ECO:0000259" key="4">
    <source>
        <dbReference type="Pfam" id="PF00027"/>
    </source>
</evidence>
<evidence type="ECO:0000259" key="5">
    <source>
        <dbReference type="Pfam" id="PF13545"/>
    </source>
</evidence>
<dbReference type="GO" id="GO:0003677">
    <property type="term" value="F:DNA binding"/>
    <property type="evidence" value="ECO:0007669"/>
    <property type="project" value="UniProtKB-KW"/>
</dbReference>
<gene>
    <name evidence="6" type="ORF">SAMN04487990_10581</name>
</gene>
<feature type="domain" description="Cyclic nucleotide-binding" evidence="4">
    <location>
        <begin position="28"/>
        <end position="110"/>
    </location>
</feature>
<dbReference type="CDD" id="cd00038">
    <property type="entry name" value="CAP_ED"/>
    <property type="match status" value="1"/>
</dbReference>
<dbReference type="SUPFAM" id="SSF46785">
    <property type="entry name" value="Winged helix' DNA-binding domain"/>
    <property type="match status" value="1"/>
</dbReference>
<accession>A0A1H3XPB1</accession>
<dbReference type="PANTHER" id="PTHR24567">
    <property type="entry name" value="CRP FAMILY TRANSCRIPTIONAL REGULATORY PROTEIN"/>
    <property type="match status" value="1"/>
</dbReference>
<dbReference type="InterPro" id="IPR050397">
    <property type="entry name" value="Env_Response_Regulators"/>
</dbReference>
<dbReference type="GO" id="GO:0003700">
    <property type="term" value="F:DNA-binding transcription factor activity"/>
    <property type="evidence" value="ECO:0007669"/>
    <property type="project" value="TreeGrafter"/>
</dbReference>
<dbReference type="InterPro" id="IPR014710">
    <property type="entry name" value="RmlC-like_jellyroll"/>
</dbReference>
<keyword evidence="3" id="KW-0804">Transcription</keyword>
<dbReference type="InterPro" id="IPR036390">
    <property type="entry name" value="WH_DNA-bd_sf"/>
</dbReference>
<evidence type="ECO:0000313" key="7">
    <source>
        <dbReference type="Proteomes" id="UP000198846"/>
    </source>
</evidence>
<dbReference type="RefSeq" id="WP_092133042.1">
    <property type="nucleotide sequence ID" value="NZ_FNQK01000005.1"/>
</dbReference>
<dbReference type="InterPro" id="IPR036388">
    <property type="entry name" value="WH-like_DNA-bd_sf"/>
</dbReference>
<dbReference type="InterPro" id="IPR018490">
    <property type="entry name" value="cNMP-bd_dom_sf"/>
</dbReference>
<dbReference type="Proteomes" id="UP000198846">
    <property type="component" value="Unassembled WGS sequence"/>
</dbReference>
<sequence length="210" mass="24390">MIEDLKHHYAYLFEDELLKEIQAVGQLKTCPANDIIMDIGQKVTMIPLVLTGAIKIFREDTNGDDLLLYFIEQGDTCAMTLTCCLGVKKSEIRAIAEVDTTVLMIPVEYMSLWMTRYKSWQNFILQSYHERMTELLEALDSIAFLKLDERLLKYLRDKALVNRNDTIQVTHQIIAQDLHSSRVVISRLLKTLENEKKIELNRNQIKILDL</sequence>